<gene>
    <name evidence="2" type="ORF">UFOVP242_172</name>
</gene>
<reference evidence="2" key="1">
    <citation type="submission" date="2020-05" db="EMBL/GenBank/DDBJ databases">
        <authorList>
            <person name="Chiriac C."/>
            <person name="Salcher M."/>
            <person name="Ghai R."/>
            <person name="Kavagutti S V."/>
        </authorList>
    </citation>
    <scope>NUCLEOTIDE SEQUENCE</scope>
</reference>
<accession>A0A6J7WYM4</accession>
<name>A0A6J7WYM4_9CAUD</name>
<protein>
    <submittedName>
        <fullName evidence="2">2OG-Fe(II) oxygenase superfamily</fullName>
    </submittedName>
</protein>
<feature type="domain" description="Prolyl 4-hydroxylase alpha subunit Fe(2+) 2OG dioxygenase" evidence="1">
    <location>
        <begin position="81"/>
        <end position="161"/>
    </location>
</feature>
<proteinExistence type="predicted"/>
<evidence type="ECO:0000259" key="1">
    <source>
        <dbReference type="Pfam" id="PF13640"/>
    </source>
</evidence>
<dbReference type="EMBL" id="LR798294">
    <property type="protein sequence ID" value="CAB5221958.1"/>
    <property type="molecule type" value="Genomic_DNA"/>
</dbReference>
<dbReference type="Gene3D" id="2.60.120.620">
    <property type="entry name" value="q2cbj1_9rhob like domain"/>
    <property type="match status" value="1"/>
</dbReference>
<sequence length="173" mass="19798">MSLMIKIINDFLTAKEISTLVPVLEQGSWSFGAYSYDSSSSRRFWKKELINTEAVKFFTDKIQHSLGCKIIVYELYVNGQAHGQCGDWHCDVHDPSILDGITLVYFLKEWQPEYGGHLLIKTDNILSILPEQNKAVLFESVMEHVGLEPTIHCKTQRESIACKFRVINDKILC</sequence>
<dbReference type="Pfam" id="PF13640">
    <property type="entry name" value="2OG-FeII_Oxy_3"/>
    <property type="match status" value="1"/>
</dbReference>
<evidence type="ECO:0000313" key="2">
    <source>
        <dbReference type="EMBL" id="CAB5221958.1"/>
    </source>
</evidence>
<organism evidence="2">
    <name type="scientific">uncultured Caudovirales phage</name>
    <dbReference type="NCBI Taxonomy" id="2100421"/>
    <lineage>
        <taxon>Viruses</taxon>
        <taxon>Duplodnaviria</taxon>
        <taxon>Heunggongvirae</taxon>
        <taxon>Uroviricota</taxon>
        <taxon>Caudoviricetes</taxon>
        <taxon>Peduoviridae</taxon>
        <taxon>Maltschvirus</taxon>
        <taxon>Maltschvirus maltsch</taxon>
    </lineage>
</organism>
<dbReference type="InterPro" id="IPR044862">
    <property type="entry name" value="Pro_4_hyd_alph_FE2OG_OXY"/>
</dbReference>